<evidence type="ECO:0000313" key="4">
    <source>
        <dbReference type="Proteomes" id="UP000008022"/>
    </source>
</evidence>
<dbReference type="InterPro" id="IPR029063">
    <property type="entry name" value="SAM-dependent_MTases_sf"/>
</dbReference>
<dbReference type="Proteomes" id="UP000008022">
    <property type="component" value="Unassembled WGS sequence"/>
</dbReference>
<keyword evidence="4" id="KW-1185">Reference proteome</keyword>
<keyword evidence="1" id="KW-0479">Metal-binding</keyword>
<sequence>MVYLWALGLSKGKALLQTKPMIEKAIKKVHTALQPMMILVADLGCSSGPNTLIEIAEYYNRIGQCPVDVQFFLNDLPSNDFNHLFKSLEQIDNFVAKDQNRQATTLPQYYVAGLASSYYRRLFPKNSVHLFHSSYALHWRSKMFEMKNIKEPLNEGNIYISKTTPISTVKLYQELFEKDFSNFLELRSNELISSGQMLLTFLGRKNEDVSDGDQCTLHGLMEKKKLNNFNMPVYMPSTHEVKTIIMRSKLFIINQIQLSESNWDPYDDDLEGEVVLYPAQSGLNVTRSLRPVLRRLFTTYFGESVQDVLFLRIASNVSKYLDKRKGKHNVIALRRHAVPVPLVMHNMCERGRDGEETDGMGEVGMTPLLSASLEKTLVATKPMIQKAIQELYSAVLPRTMLVADMGCSSGPNTLNFIFEVIKATSEYCQRIGHRPVDLQFFMNDLPGNDFNYLFKSLEQLDNLVAKDQNREAAILPKYYVVGLPRSYYTRVFPDKSVHLFHSSYSLHWRSQMFQESNNGEFLNEGNIYIAKTTPKSVIKLYQELFYDDFSKFLELRYQELVSGGQMVLSFLARKKDDLYDGNLSVLYGLISQALQSLVMEGLVEKEKLDSFNIPNYEPSIHKVKTVVISSKLFTINKIYVFESNWDPYDDSSDQGQATNINPIKSGLNVAKCIRAVLEPLIASHFGESILDVLFSRFARNVTQHLEKRKGKHSVIVLSLSKRKN</sequence>
<evidence type="ECO:0000256" key="2">
    <source>
        <dbReference type="ARBA" id="ARBA00022842"/>
    </source>
</evidence>
<dbReference type="EnsemblPlants" id="ORUFI06G09340.3">
    <property type="protein sequence ID" value="ORUFI06G09340.3"/>
    <property type="gene ID" value="ORUFI06G09340"/>
</dbReference>
<dbReference type="HOGENOM" id="CLU_019628_7_0_1"/>
<name>A0A0E0PVP0_ORYRU</name>
<keyword evidence="2" id="KW-0460">Magnesium</keyword>
<evidence type="ECO:0000313" key="3">
    <source>
        <dbReference type="EnsemblPlants" id="ORUFI06G09340.3"/>
    </source>
</evidence>
<organism evidence="3 4">
    <name type="scientific">Oryza rufipogon</name>
    <name type="common">Brownbeard rice</name>
    <name type="synonym">Asian wild rice</name>
    <dbReference type="NCBI Taxonomy" id="4529"/>
    <lineage>
        <taxon>Eukaryota</taxon>
        <taxon>Viridiplantae</taxon>
        <taxon>Streptophyta</taxon>
        <taxon>Embryophyta</taxon>
        <taxon>Tracheophyta</taxon>
        <taxon>Spermatophyta</taxon>
        <taxon>Magnoliopsida</taxon>
        <taxon>Liliopsida</taxon>
        <taxon>Poales</taxon>
        <taxon>Poaceae</taxon>
        <taxon>BOP clade</taxon>
        <taxon>Oryzoideae</taxon>
        <taxon>Oryzeae</taxon>
        <taxon>Oryzinae</taxon>
        <taxon>Oryza</taxon>
    </lineage>
</organism>
<reference evidence="4" key="1">
    <citation type="submission" date="2013-06" db="EMBL/GenBank/DDBJ databases">
        <authorList>
            <person name="Zhao Q."/>
        </authorList>
    </citation>
    <scope>NUCLEOTIDE SEQUENCE</scope>
    <source>
        <strain evidence="4">cv. W1943</strain>
    </source>
</reference>
<protein>
    <submittedName>
        <fullName evidence="3">Uncharacterized protein</fullName>
    </submittedName>
</protein>
<reference evidence="3" key="2">
    <citation type="submission" date="2015-06" db="UniProtKB">
        <authorList>
            <consortium name="EnsemblPlants"/>
        </authorList>
    </citation>
    <scope>IDENTIFICATION</scope>
</reference>
<dbReference type="SUPFAM" id="SSF53335">
    <property type="entry name" value="S-adenosyl-L-methionine-dependent methyltransferases"/>
    <property type="match status" value="2"/>
</dbReference>
<dbReference type="GO" id="GO:0008168">
    <property type="term" value="F:methyltransferase activity"/>
    <property type="evidence" value="ECO:0007669"/>
    <property type="project" value="InterPro"/>
</dbReference>
<dbReference type="Gene3D" id="1.10.1200.270">
    <property type="entry name" value="Methyltransferase, alpha-helical capping domain"/>
    <property type="match status" value="2"/>
</dbReference>
<evidence type="ECO:0000256" key="1">
    <source>
        <dbReference type="ARBA" id="ARBA00022723"/>
    </source>
</evidence>
<dbReference type="AlphaFoldDB" id="A0A0E0PVP0"/>
<accession>A0A0E0PVP0</accession>
<dbReference type="GO" id="GO:0046872">
    <property type="term" value="F:metal ion binding"/>
    <property type="evidence" value="ECO:0007669"/>
    <property type="project" value="UniProtKB-KW"/>
</dbReference>
<dbReference type="PANTHER" id="PTHR31009">
    <property type="entry name" value="S-ADENOSYL-L-METHIONINE:CARBOXYL METHYLTRANSFERASE FAMILY PROTEIN"/>
    <property type="match status" value="1"/>
</dbReference>
<dbReference type="OMA" id="EYFMEWI"/>
<dbReference type="InterPro" id="IPR042086">
    <property type="entry name" value="MeTrfase_capping"/>
</dbReference>
<dbReference type="Pfam" id="PF03492">
    <property type="entry name" value="Methyltransf_7"/>
    <property type="match status" value="2"/>
</dbReference>
<proteinExistence type="predicted"/>
<dbReference type="Gene3D" id="3.40.50.150">
    <property type="entry name" value="Vaccinia Virus protein VP39"/>
    <property type="match status" value="2"/>
</dbReference>
<dbReference type="InterPro" id="IPR005299">
    <property type="entry name" value="MeTrfase_7"/>
</dbReference>
<dbReference type="Gramene" id="ORUFI06G09340.3">
    <property type="protein sequence ID" value="ORUFI06G09340.3"/>
    <property type="gene ID" value="ORUFI06G09340"/>
</dbReference>